<keyword evidence="1" id="KW-0472">Membrane</keyword>
<dbReference type="PANTHER" id="PTHR37314">
    <property type="entry name" value="SLR0142 PROTEIN"/>
    <property type="match status" value="1"/>
</dbReference>
<feature type="transmembrane region" description="Helical" evidence="1">
    <location>
        <begin position="12"/>
        <end position="35"/>
    </location>
</feature>
<dbReference type="EMBL" id="JAAMRR010001206">
    <property type="protein sequence ID" value="NGX98131.1"/>
    <property type="molecule type" value="Genomic_DNA"/>
</dbReference>
<dbReference type="AlphaFoldDB" id="A0A7C9VQG2"/>
<keyword evidence="3" id="KW-1185">Reference proteome</keyword>
<comment type="caution">
    <text evidence="2">The sequence shown here is derived from an EMBL/GenBank/DDBJ whole genome shotgun (WGS) entry which is preliminary data.</text>
</comment>
<evidence type="ECO:0000313" key="3">
    <source>
        <dbReference type="Proteomes" id="UP000480266"/>
    </source>
</evidence>
<keyword evidence="1" id="KW-1133">Transmembrane helix</keyword>
<organism evidence="2 3">
    <name type="scientific">Candidatus Afipia apatlaquensis</name>
    <dbReference type="NCBI Taxonomy" id="2712852"/>
    <lineage>
        <taxon>Bacteria</taxon>
        <taxon>Pseudomonadati</taxon>
        <taxon>Pseudomonadota</taxon>
        <taxon>Alphaproteobacteria</taxon>
        <taxon>Hyphomicrobiales</taxon>
        <taxon>Nitrobacteraceae</taxon>
        <taxon>Afipia</taxon>
    </lineage>
</organism>
<dbReference type="InterPro" id="IPR010699">
    <property type="entry name" value="DUF1275"/>
</dbReference>
<dbReference type="Proteomes" id="UP000480266">
    <property type="component" value="Unassembled WGS sequence"/>
</dbReference>
<reference evidence="2" key="1">
    <citation type="submission" date="2020-02" db="EMBL/GenBank/DDBJ databases">
        <title>Draft genome sequence of Candidatus Afipia apatlaquensis IBT-C3, a potential strain for decolorization of textile dyes.</title>
        <authorList>
            <person name="Sanchez-Reyes A."/>
            <person name="Breton-Deval L."/>
            <person name="Mangelson H."/>
            <person name="Sanchez-Flores A."/>
        </authorList>
    </citation>
    <scope>NUCLEOTIDE SEQUENCE [LARGE SCALE GENOMIC DNA]</scope>
    <source>
        <strain evidence="2">IBT-C3</strain>
    </source>
</reference>
<dbReference type="Pfam" id="PF06912">
    <property type="entry name" value="DUF1275"/>
    <property type="match status" value="1"/>
</dbReference>
<feature type="transmembrane region" description="Helical" evidence="1">
    <location>
        <begin position="55"/>
        <end position="74"/>
    </location>
</feature>
<name>A0A7C9VQG2_9BRAD</name>
<evidence type="ECO:0000313" key="2">
    <source>
        <dbReference type="EMBL" id="NGX98131.1"/>
    </source>
</evidence>
<dbReference type="PANTHER" id="PTHR37314:SF5">
    <property type="entry name" value="SLR0142 PROTEIN"/>
    <property type="match status" value="1"/>
</dbReference>
<accession>A0A7C9VQG2</accession>
<gene>
    <name evidence="2" type="ORF">G4V63_23880</name>
</gene>
<evidence type="ECO:0000256" key="1">
    <source>
        <dbReference type="SAM" id="Phobius"/>
    </source>
</evidence>
<protein>
    <submittedName>
        <fullName evidence="2">DUF1275 domain-containing protein</fullName>
    </submittedName>
</protein>
<proteinExistence type="predicted"/>
<feature type="transmembrane region" description="Helical" evidence="1">
    <location>
        <begin position="204"/>
        <end position="224"/>
    </location>
</feature>
<sequence length="230" mass="23920">MKQITRSNVVAALLSFNGGFVDTAGFLGLAGLFTAHVTGNFVTLGAALVHGSHGIVGKILALPEFVAVIALARLAGIALRAHSLPAMQILLGVKVACLLAFFLLAVQYGPFPDANTPMALLTGFAGVAAMAMQNAVQRVHMASLPPSTMMTGSTVQVTLDAVDLLTGTKPEERVPVKTRFSRLALAICFFASGCAVAAVMYVYVGFWCLALSVAVGFAAAIIRVEETRPA</sequence>
<feature type="transmembrane region" description="Helical" evidence="1">
    <location>
        <begin position="86"/>
        <end position="106"/>
    </location>
</feature>
<keyword evidence="1" id="KW-0812">Transmembrane</keyword>